<sequence length="270" mass="30195">MSRGKKGARRGVLKMNLLKRRTKDNTLYGLLMVCAIWYGLHFIIKSNIVPSPNETVKQFVILFPQVLSVHLIASLYRIIIAILLSVLIGVPLGLWTGMSKKADAIISPIIYILYPLPKVAFLPIFMILMGIGDLSKIVLMITIIVFQILLSVRDGVKEIQKELFYSVFSLGITGLGVCKHLILPAVLPKLISALRITLGISISTLFFAENFATTYGIGYYIMNAWIMVDYLDMFSGIIGLSLLGLFLLKILDLIEKKLCPWVFLEKNSVD</sequence>
<name>A0A366I5X4_9FIRM</name>
<evidence type="ECO:0000256" key="3">
    <source>
        <dbReference type="ARBA" id="ARBA00022475"/>
    </source>
</evidence>
<dbReference type="SUPFAM" id="SSF161098">
    <property type="entry name" value="MetI-like"/>
    <property type="match status" value="1"/>
</dbReference>
<comment type="subcellular location">
    <subcellularLocation>
        <location evidence="1 7">Cell membrane</location>
        <topology evidence="1 7">Multi-pass membrane protein</topology>
    </subcellularLocation>
</comment>
<evidence type="ECO:0000313" key="10">
    <source>
        <dbReference type="Proteomes" id="UP000253490"/>
    </source>
</evidence>
<evidence type="ECO:0000259" key="8">
    <source>
        <dbReference type="PROSITE" id="PS50928"/>
    </source>
</evidence>
<dbReference type="EMBL" id="QNRX01000009">
    <property type="protein sequence ID" value="RBP63806.1"/>
    <property type="molecule type" value="Genomic_DNA"/>
</dbReference>
<dbReference type="Pfam" id="PF00528">
    <property type="entry name" value="BPD_transp_1"/>
    <property type="match status" value="1"/>
</dbReference>
<evidence type="ECO:0000256" key="6">
    <source>
        <dbReference type="ARBA" id="ARBA00023136"/>
    </source>
</evidence>
<dbReference type="InterPro" id="IPR035906">
    <property type="entry name" value="MetI-like_sf"/>
</dbReference>
<proteinExistence type="inferred from homology"/>
<evidence type="ECO:0000256" key="4">
    <source>
        <dbReference type="ARBA" id="ARBA00022692"/>
    </source>
</evidence>
<feature type="transmembrane region" description="Helical" evidence="7">
    <location>
        <begin position="137"/>
        <end position="156"/>
    </location>
</feature>
<dbReference type="Proteomes" id="UP000253490">
    <property type="component" value="Unassembled WGS sequence"/>
</dbReference>
<accession>A0A366I5X4</accession>
<evidence type="ECO:0000256" key="2">
    <source>
        <dbReference type="ARBA" id="ARBA00022448"/>
    </source>
</evidence>
<keyword evidence="5 7" id="KW-1133">Transmembrane helix</keyword>
<dbReference type="Gene3D" id="1.10.3720.10">
    <property type="entry name" value="MetI-like"/>
    <property type="match status" value="1"/>
</dbReference>
<comment type="similarity">
    <text evidence="7">Belongs to the binding-protein-dependent transport system permease family.</text>
</comment>
<feature type="domain" description="ABC transmembrane type-1" evidence="8">
    <location>
        <begin position="71"/>
        <end position="255"/>
    </location>
</feature>
<evidence type="ECO:0000256" key="5">
    <source>
        <dbReference type="ARBA" id="ARBA00022989"/>
    </source>
</evidence>
<dbReference type="GO" id="GO:0055085">
    <property type="term" value="P:transmembrane transport"/>
    <property type="evidence" value="ECO:0007669"/>
    <property type="project" value="InterPro"/>
</dbReference>
<keyword evidence="10" id="KW-1185">Reference proteome</keyword>
<protein>
    <submittedName>
        <fullName evidence="9">NitT/TauT family transport system permease protein</fullName>
    </submittedName>
</protein>
<feature type="transmembrane region" description="Helical" evidence="7">
    <location>
        <begin position="75"/>
        <end position="97"/>
    </location>
</feature>
<evidence type="ECO:0000256" key="7">
    <source>
        <dbReference type="RuleBase" id="RU363032"/>
    </source>
</evidence>
<reference evidence="9 10" key="1">
    <citation type="submission" date="2018-06" db="EMBL/GenBank/DDBJ databases">
        <title>Genomic Encyclopedia of Type Strains, Phase IV (KMG-IV): sequencing the most valuable type-strain genomes for metagenomic binning, comparative biology and taxonomic classification.</title>
        <authorList>
            <person name="Goeker M."/>
        </authorList>
    </citation>
    <scope>NUCLEOTIDE SEQUENCE [LARGE SCALE GENOMIC DNA]</scope>
    <source>
        <strain evidence="9 10">DSM 22112</strain>
    </source>
</reference>
<feature type="transmembrane region" description="Helical" evidence="7">
    <location>
        <begin position="230"/>
        <end position="251"/>
    </location>
</feature>
<feature type="transmembrane region" description="Helical" evidence="7">
    <location>
        <begin position="109"/>
        <end position="131"/>
    </location>
</feature>
<dbReference type="InterPro" id="IPR000515">
    <property type="entry name" value="MetI-like"/>
</dbReference>
<keyword evidence="6 7" id="KW-0472">Membrane</keyword>
<evidence type="ECO:0000313" key="9">
    <source>
        <dbReference type="EMBL" id="RBP63806.1"/>
    </source>
</evidence>
<comment type="caution">
    <text evidence="9">The sequence shown here is derived from an EMBL/GenBank/DDBJ whole genome shotgun (WGS) entry which is preliminary data.</text>
</comment>
<dbReference type="CDD" id="cd06261">
    <property type="entry name" value="TM_PBP2"/>
    <property type="match status" value="1"/>
</dbReference>
<keyword evidence="2 7" id="KW-0813">Transport</keyword>
<feature type="transmembrane region" description="Helical" evidence="7">
    <location>
        <begin position="163"/>
        <end position="187"/>
    </location>
</feature>
<organism evidence="9 10">
    <name type="scientific">Alkalibaculum bacchi</name>
    <dbReference type="NCBI Taxonomy" id="645887"/>
    <lineage>
        <taxon>Bacteria</taxon>
        <taxon>Bacillati</taxon>
        <taxon>Bacillota</taxon>
        <taxon>Clostridia</taxon>
        <taxon>Eubacteriales</taxon>
        <taxon>Eubacteriaceae</taxon>
        <taxon>Alkalibaculum</taxon>
    </lineage>
</organism>
<dbReference type="PANTHER" id="PTHR30151">
    <property type="entry name" value="ALKANE SULFONATE ABC TRANSPORTER-RELATED, MEMBRANE SUBUNIT"/>
    <property type="match status" value="1"/>
</dbReference>
<dbReference type="GO" id="GO:0005886">
    <property type="term" value="C:plasma membrane"/>
    <property type="evidence" value="ECO:0007669"/>
    <property type="project" value="UniProtKB-SubCell"/>
</dbReference>
<feature type="transmembrane region" description="Helical" evidence="7">
    <location>
        <begin position="25"/>
        <end position="44"/>
    </location>
</feature>
<dbReference type="PANTHER" id="PTHR30151:SF0">
    <property type="entry name" value="ABC TRANSPORTER PERMEASE PROTEIN MJ0413-RELATED"/>
    <property type="match status" value="1"/>
</dbReference>
<gene>
    <name evidence="9" type="ORF">DES36_10923</name>
</gene>
<keyword evidence="3" id="KW-1003">Cell membrane</keyword>
<keyword evidence="4 7" id="KW-0812">Transmembrane</keyword>
<feature type="transmembrane region" description="Helical" evidence="7">
    <location>
        <begin position="193"/>
        <end position="218"/>
    </location>
</feature>
<dbReference type="PROSITE" id="PS50928">
    <property type="entry name" value="ABC_TM1"/>
    <property type="match status" value="1"/>
</dbReference>
<evidence type="ECO:0000256" key="1">
    <source>
        <dbReference type="ARBA" id="ARBA00004651"/>
    </source>
</evidence>
<dbReference type="AlphaFoldDB" id="A0A366I5X4"/>